<dbReference type="EMBL" id="NRJH01000013">
    <property type="protein sequence ID" value="RIY33586.1"/>
    <property type="molecule type" value="Genomic_DNA"/>
</dbReference>
<dbReference type="RefSeq" id="WP_119496531.1">
    <property type="nucleotide sequence ID" value="NZ_NRJH01000013.1"/>
</dbReference>
<dbReference type="InterPro" id="IPR029044">
    <property type="entry name" value="Nucleotide-diphossugar_trans"/>
</dbReference>
<dbReference type="Proteomes" id="UP000266258">
    <property type="component" value="Unassembled WGS sequence"/>
</dbReference>
<keyword evidence="3" id="KW-1185">Reference proteome</keyword>
<dbReference type="OrthoDB" id="9816113at2"/>
<feature type="domain" description="Glycosyl transferase family 25" evidence="1">
    <location>
        <begin position="1061"/>
        <end position="1211"/>
    </location>
</feature>
<evidence type="ECO:0000313" key="3">
    <source>
        <dbReference type="Proteomes" id="UP000266258"/>
    </source>
</evidence>
<evidence type="ECO:0000259" key="1">
    <source>
        <dbReference type="Pfam" id="PF01755"/>
    </source>
</evidence>
<feature type="domain" description="Glycosyl transferase family 25" evidence="1">
    <location>
        <begin position="800"/>
        <end position="942"/>
    </location>
</feature>
<accession>A0A3A1Y8E7</accession>
<evidence type="ECO:0000313" key="2">
    <source>
        <dbReference type="EMBL" id="RIY33586.1"/>
    </source>
</evidence>
<reference evidence="2 3" key="1">
    <citation type="submission" date="2017-08" db="EMBL/GenBank/DDBJ databases">
        <title>Reclassification of Bisgaard taxon 37 and 44.</title>
        <authorList>
            <person name="Christensen H."/>
        </authorList>
    </citation>
    <scope>NUCLEOTIDE SEQUENCE [LARGE SCALE GENOMIC DNA]</scope>
    <source>
        <strain evidence="2 3">B96_4</strain>
    </source>
</reference>
<dbReference type="CDD" id="cd06532">
    <property type="entry name" value="Glyco_transf_25"/>
    <property type="match status" value="1"/>
</dbReference>
<dbReference type="Pfam" id="PF01755">
    <property type="entry name" value="Glyco_transf_25"/>
    <property type="match status" value="2"/>
</dbReference>
<protein>
    <recommendedName>
        <fullName evidence="1">Glycosyl transferase family 25 domain-containing protein</fullName>
    </recommendedName>
</protein>
<name>A0A3A1Y8E7_9GAMM</name>
<comment type="caution">
    <text evidence="2">The sequence shown here is derived from an EMBL/GenBank/DDBJ whole genome shotgun (WGS) entry which is preliminary data.</text>
</comment>
<dbReference type="InterPro" id="IPR002654">
    <property type="entry name" value="Glyco_trans_25"/>
</dbReference>
<sequence>MANLPLFDSLPKFVLVKPTGTKTRESFFRQPFANLFTPVPAWDMTQYLEELGLITPEMAKEYGHEVKFDLTDSFLYNPACMHVPFMEALKPYFDIRDLPNTYDRNVPRRFLSMDDVNESVSLVNLLAHISMDKSIPDDQWILIAEDQAILNPEWPQRIEAILRQLVPVNRSLQAIVGQSREYLPESDVGRLKAIILSAEGNKTFKTLSKEDKDALRIYPHQNLTCDYAQFCQGVASPLGGQELEISNVFNYHRSSFFLINKLALIPKLKRWVKEKIEQVNYGKIHNIVQGENGLFTCYQKNIAAPEVIDLKLKDEYSQRENYPDYILAGVDAAGKEYTKLIPLAQPVAFYKDTIQCLMHFTPNSIAYANPLLAIHTFANNNHLLKDQDYVDIAKEQSKAVVFNASLNRFAPYGYDFIQPLRKYVFQGKHHLNLFPSFFAQRNTQDFTPVLAPNLEQWSLEQVDKAYYFPTKFARGTNHMPNLSQVEQTLLQRRFFLDLLADDTIPDDQWIVVAKDQTVFRPDWYPRLNFFLRWSTIRYPEAKILVAGYESPEAGFSFMSEQDPEKLREIFAQAGIFTPDRSWSCKLTHDFEALVANSFRYITYSFILFRKSIIKEKFAPSIFQEPSTYYQDRFADLIRFNATNVICLNPGLAVYRPLEQIHQQPKLSSGQELEALIDTSEMEQDPQAQAQELYRQAVTAPDAQVNPENYDNLDDLVNPIENINTIQAKEQLDLSPYGAEQRAKIAQEQPLFFGKQKPLSEYFAQLEPEQFAYCCKSSPKLDPQSSYRKAGFLPDLVAKVKKYVINLPSSHDRLQAFMRQNNVEDFIVHEAVWGKDLSEADKAQLFDQEKYDKRYNRTMHAGEYGCSLSHTQILRHALYDPELQLDDWLLIIEDDTRLNPDWYQMLNKVLHFVENNLSERVEIINGAQNQIPNFDFIAPKRFTKYHSIYSQINNYYELEPELGITLINRDFPAGAGFYLIRKSLLVKNAQRICGKIDWVADDLAQMYTFRPEVFAYVNPQLGFDDPNLVSILDGERVASIAAEKMKRRAIPITKPHPYVNQERLYVIQKSLSLSQINKKFPGFQVIKQVDYSKMARAEQEKLFDFAKFKEQYGRDITPEELNLTLAHQQAWEKIRDLEASDFTFHFIVEDDQTLAPNFLHQVNCLCEYLDTRLDLDTLLIQTSNSRQAQDFNKLDFAAYEEARIFTDEQNLFAVNPEQDVCRVHRKVGNGSGSYIMLKFVPSHMHLFLSQGRRFFLAEDYVLGMHFSKKSLAFAQPQVSIKP</sequence>
<proteinExistence type="predicted"/>
<gene>
    <name evidence="2" type="ORF">CJP74_01595</name>
</gene>
<dbReference type="SUPFAM" id="SSF53448">
    <property type="entry name" value="Nucleotide-diphospho-sugar transferases"/>
    <property type="match status" value="1"/>
</dbReference>
<organism evidence="2 3">
    <name type="scientific">Psittacicella melopsittaci</name>
    <dbReference type="NCBI Taxonomy" id="2028576"/>
    <lineage>
        <taxon>Bacteria</taxon>
        <taxon>Pseudomonadati</taxon>
        <taxon>Pseudomonadota</taxon>
        <taxon>Gammaproteobacteria</taxon>
        <taxon>Pasteurellales</taxon>
        <taxon>Psittacicellaceae</taxon>
        <taxon>Psittacicella</taxon>
    </lineage>
</organism>